<reference evidence="3" key="1">
    <citation type="submission" date="2016-11" db="UniProtKB">
        <authorList>
            <consortium name="WormBaseParasite"/>
        </authorList>
    </citation>
    <scope>IDENTIFICATION</scope>
</reference>
<feature type="region of interest" description="Disordered" evidence="1">
    <location>
        <begin position="1"/>
        <end position="25"/>
    </location>
</feature>
<proteinExistence type="predicted"/>
<sequence>MVPSSSFAHSAYSSTHPLNVRNPPASTSLMAPTFHSAVIRHGHSQLMPRPPYSPALALLLPLPLMSSHQLILLNQSRTSGNQIEPRVQFTVLSKVQSLPN</sequence>
<evidence type="ECO:0000313" key="3">
    <source>
        <dbReference type="WBParaSite" id="L893_g4577.t1"/>
    </source>
</evidence>
<name>A0A1I8ACQ0_9BILA</name>
<feature type="compositionally biased region" description="Low complexity" evidence="1">
    <location>
        <begin position="1"/>
        <end position="14"/>
    </location>
</feature>
<evidence type="ECO:0000313" key="2">
    <source>
        <dbReference type="Proteomes" id="UP000095287"/>
    </source>
</evidence>
<dbReference type="AlphaFoldDB" id="A0A1I8ACQ0"/>
<protein>
    <submittedName>
        <fullName evidence="3">Secreted protein</fullName>
    </submittedName>
</protein>
<evidence type="ECO:0000256" key="1">
    <source>
        <dbReference type="SAM" id="MobiDB-lite"/>
    </source>
</evidence>
<dbReference type="Proteomes" id="UP000095287">
    <property type="component" value="Unplaced"/>
</dbReference>
<accession>A0A1I8ACQ0</accession>
<dbReference type="WBParaSite" id="L893_g4577.t1">
    <property type="protein sequence ID" value="L893_g4577.t1"/>
    <property type="gene ID" value="L893_g4577"/>
</dbReference>
<keyword evidence="2" id="KW-1185">Reference proteome</keyword>
<organism evidence="2 3">
    <name type="scientific">Steinernema glaseri</name>
    <dbReference type="NCBI Taxonomy" id="37863"/>
    <lineage>
        <taxon>Eukaryota</taxon>
        <taxon>Metazoa</taxon>
        <taxon>Ecdysozoa</taxon>
        <taxon>Nematoda</taxon>
        <taxon>Chromadorea</taxon>
        <taxon>Rhabditida</taxon>
        <taxon>Tylenchina</taxon>
        <taxon>Panagrolaimomorpha</taxon>
        <taxon>Strongyloidoidea</taxon>
        <taxon>Steinernematidae</taxon>
        <taxon>Steinernema</taxon>
    </lineage>
</organism>